<keyword evidence="1" id="KW-1133">Transmembrane helix</keyword>
<reference evidence="2" key="1">
    <citation type="submission" date="2020-10" db="EMBL/GenBank/DDBJ databases">
        <authorList>
            <person name="Gilroy R."/>
        </authorList>
    </citation>
    <scope>NUCLEOTIDE SEQUENCE</scope>
    <source>
        <strain evidence="2">CHK165-10780</strain>
    </source>
</reference>
<organism evidence="2 3">
    <name type="scientific">Candidatus Faecenecus gallistercoris</name>
    <dbReference type="NCBI Taxonomy" id="2840793"/>
    <lineage>
        <taxon>Bacteria</taxon>
        <taxon>Bacillati</taxon>
        <taxon>Bacillota</taxon>
        <taxon>Bacillota incertae sedis</taxon>
        <taxon>Candidatus Faecenecus</taxon>
    </lineage>
</organism>
<dbReference type="EMBL" id="DVFU01000077">
    <property type="protein sequence ID" value="HIQ64885.1"/>
    <property type="molecule type" value="Genomic_DNA"/>
</dbReference>
<sequence>MASKNKTLNITLSILLVAFLSLCFVYFFITTSFSNVLGEDEYYSYENWDFEGETEYYQLSSYFEYDASLTYYSSDGTNYVEDATVTSENFADKLAAGLYMTSDDADTY</sequence>
<name>A0A9D0YZT4_9FIRM</name>
<protein>
    <submittedName>
        <fullName evidence="2">Uncharacterized protein</fullName>
    </submittedName>
</protein>
<proteinExistence type="predicted"/>
<reference evidence="2" key="2">
    <citation type="journal article" date="2021" name="PeerJ">
        <title>Extensive microbial diversity within the chicken gut microbiome revealed by metagenomics and culture.</title>
        <authorList>
            <person name="Gilroy R."/>
            <person name="Ravi A."/>
            <person name="Getino M."/>
            <person name="Pursley I."/>
            <person name="Horton D.L."/>
            <person name="Alikhan N.F."/>
            <person name="Baker D."/>
            <person name="Gharbi K."/>
            <person name="Hall N."/>
            <person name="Watson M."/>
            <person name="Adriaenssens E.M."/>
            <person name="Foster-Nyarko E."/>
            <person name="Jarju S."/>
            <person name="Secka A."/>
            <person name="Antonio M."/>
            <person name="Oren A."/>
            <person name="Chaudhuri R.R."/>
            <person name="La Ragione R."/>
            <person name="Hildebrand F."/>
            <person name="Pallen M.J."/>
        </authorList>
    </citation>
    <scope>NUCLEOTIDE SEQUENCE</scope>
    <source>
        <strain evidence="2">CHK165-10780</strain>
    </source>
</reference>
<gene>
    <name evidence="2" type="ORF">IAC85_04010</name>
</gene>
<keyword evidence="1" id="KW-0812">Transmembrane</keyword>
<evidence type="ECO:0000313" key="2">
    <source>
        <dbReference type="EMBL" id="HIQ64885.1"/>
    </source>
</evidence>
<keyword evidence="1" id="KW-0472">Membrane</keyword>
<feature type="transmembrane region" description="Helical" evidence="1">
    <location>
        <begin position="7"/>
        <end position="29"/>
    </location>
</feature>
<dbReference type="AlphaFoldDB" id="A0A9D0YZT4"/>
<accession>A0A9D0YZT4</accession>
<evidence type="ECO:0000256" key="1">
    <source>
        <dbReference type="SAM" id="Phobius"/>
    </source>
</evidence>
<comment type="caution">
    <text evidence="2">The sequence shown here is derived from an EMBL/GenBank/DDBJ whole genome shotgun (WGS) entry which is preliminary data.</text>
</comment>
<dbReference type="Proteomes" id="UP000886725">
    <property type="component" value="Unassembled WGS sequence"/>
</dbReference>
<evidence type="ECO:0000313" key="3">
    <source>
        <dbReference type="Proteomes" id="UP000886725"/>
    </source>
</evidence>